<dbReference type="InterPro" id="IPR024855">
    <property type="entry name" value="UNC79"/>
</dbReference>
<name>A0AAD9NCS7_9ANNE</name>
<reference evidence="2" key="1">
    <citation type="journal article" date="2023" name="Mol. Biol. Evol.">
        <title>Third-Generation Sequencing Reveals the Adaptive Role of the Epigenome in Three Deep-Sea Polychaetes.</title>
        <authorList>
            <person name="Perez M."/>
            <person name="Aroh O."/>
            <person name="Sun Y."/>
            <person name="Lan Y."/>
            <person name="Juniper S.K."/>
            <person name="Young C.R."/>
            <person name="Angers B."/>
            <person name="Qian P.Y."/>
        </authorList>
    </citation>
    <scope>NUCLEOTIDE SEQUENCE</scope>
    <source>
        <strain evidence="2">P08H-3</strain>
    </source>
</reference>
<dbReference type="Pfam" id="PF14776">
    <property type="entry name" value="UNC-79"/>
    <property type="match status" value="1"/>
</dbReference>
<evidence type="ECO:0000313" key="2">
    <source>
        <dbReference type="EMBL" id="KAK2163466.1"/>
    </source>
</evidence>
<feature type="region of interest" description="Disordered" evidence="1">
    <location>
        <begin position="412"/>
        <end position="438"/>
    </location>
</feature>
<protein>
    <submittedName>
        <fullName evidence="2">Uncharacterized protein</fullName>
    </submittedName>
</protein>
<organism evidence="2 3">
    <name type="scientific">Paralvinella palmiformis</name>
    <dbReference type="NCBI Taxonomy" id="53620"/>
    <lineage>
        <taxon>Eukaryota</taxon>
        <taxon>Metazoa</taxon>
        <taxon>Spiralia</taxon>
        <taxon>Lophotrochozoa</taxon>
        <taxon>Annelida</taxon>
        <taxon>Polychaeta</taxon>
        <taxon>Sedentaria</taxon>
        <taxon>Canalipalpata</taxon>
        <taxon>Terebellida</taxon>
        <taxon>Terebelliformia</taxon>
        <taxon>Alvinellidae</taxon>
        <taxon>Paralvinella</taxon>
    </lineage>
</organism>
<evidence type="ECO:0000313" key="3">
    <source>
        <dbReference type="Proteomes" id="UP001208570"/>
    </source>
</evidence>
<sequence>MATRAATFTAKIRNLKDYYSRMINNITPLPAGMDIANTLKYFSQTLLCVLKDVPFIPSEVYTHRLRDNVRLSMFPSLNYSGLYEGVLNIIDVVPLVQHGQHVLGESILNVLGCLAPFLEYDLLDTLPYIVASALAVFPDALQSDVVDLLCTNLLPITLGYDSINEIPNYATESTPAVLMMVFQYVSNPEHHSQVLECLMSMKKNIAKDLLSIIAFGSPVAKAPAVNLLFYYWPQLYPPAVDRRSIHYQYSSWVPVSCQREKKKCPNSGNVRAIKVCLDPSIAIECGDRPPPLHACSDCCNILQKNDGCHFLLDLVQPHENISPVCENKNCRSTNREAACTCFAKECIRFNSNHPIRYCATCHQIKHENSEGISHVYHQSLPQIWNCDADIRHYITEAIISLLKEAQPLQEKRTVEMGEERIRGPHFDDEEGDDSEQGDDRKLLSRYGIWLLLKLCPVKEDVDVIVLGRIMAMLFQWYDATAYLPDGKQQTLLSHHHKTSVT</sequence>
<feature type="compositionally biased region" description="Acidic residues" evidence="1">
    <location>
        <begin position="427"/>
        <end position="436"/>
    </location>
</feature>
<dbReference type="PANTHER" id="PTHR21696:SF2">
    <property type="entry name" value="PROTEIN UNC-79 HOMOLOG"/>
    <property type="match status" value="1"/>
</dbReference>
<accession>A0AAD9NCS7</accession>
<proteinExistence type="predicted"/>
<dbReference type="Proteomes" id="UP001208570">
    <property type="component" value="Unassembled WGS sequence"/>
</dbReference>
<gene>
    <name evidence="2" type="ORF">LSH36_79g08052</name>
</gene>
<dbReference type="PANTHER" id="PTHR21696">
    <property type="entry name" value="PROTEIN UNC-79 HOMOLOG"/>
    <property type="match status" value="1"/>
</dbReference>
<comment type="caution">
    <text evidence="2">The sequence shown here is derived from an EMBL/GenBank/DDBJ whole genome shotgun (WGS) entry which is preliminary data.</text>
</comment>
<dbReference type="EMBL" id="JAODUP010000079">
    <property type="protein sequence ID" value="KAK2163466.1"/>
    <property type="molecule type" value="Genomic_DNA"/>
</dbReference>
<dbReference type="AlphaFoldDB" id="A0AAD9NCS7"/>
<evidence type="ECO:0000256" key="1">
    <source>
        <dbReference type="SAM" id="MobiDB-lite"/>
    </source>
</evidence>
<feature type="compositionally biased region" description="Basic and acidic residues" evidence="1">
    <location>
        <begin position="412"/>
        <end position="426"/>
    </location>
</feature>
<keyword evidence="3" id="KW-1185">Reference proteome</keyword>